<keyword evidence="3" id="KW-1185">Reference proteome</keyword>
<dbReference type="Proteomes" id="UP001239462">
    <property type="component" value="Unassembled WGS sequence"/>
</dbReference>
<feature type="region of interest" description="Disordered" evidence="1">
    <location>
        <begin position="93"/>
        <end position="125"/>
    </location>
</feature>
<name>A0ABT7PDU2_9BACT</name>
<proteinExistence type="predicted"/>
<gene>
    <name evidence="2" type="ORF">QTN89_04390</name>
</gene>
<feature type="compositionally biased region" description="Basic and acidic residues" evidence="1">
    <location>
        <begin position="101"/>
        <end position="117"/>
    </location>
</feature>
<organism evidence="2 3">
    <name type="scientific">Roseiconus lacunae</name>
    <dbReference type="NCBI Taxonomy" id="2605694"/>
    <lineage>
        <taxon>Bacteria</taxon>
        <taxon>Pseudomonadati</taxon>
        <taxon>Planctomycetota</taxon>
        <taxon>Planctomycetia</taxon>
        <taxon>Pirellulales</taxon>
        <taxon>Pirellulaceae</taxon>
        <taxon>Roseiconus</taxon>
    </lineage>
</organism>
<protein>
    <submittedName>
        <fullName evidence="2">Uncharacterized protein</fullName>
    </submittedName>
</protein>
<evidence type="ECO:0000256" key="1">
    <source>
        <dbReference type="SAM" id="MobiDB-lite"/>
    </source>
</evidence>
<reference evidence="2 3" key="1">
    <citation type="submission" date="2023-06" db="EMBL/GenBank/DDBJ databases">
        <title>Roseiconus lacunae JC819 isolated from Gulf of Mannar region, Tamil Nadu.</title>
        <authorList>
            <person name="Pk S."/>
            <person name="Ch S."/>
            <person name="Ch V.R."/>
        </authorList>
    </citation>
    <scope>NUCLEOTIDE SEQUENCE [LARGE SCALE GENOMIC DNA]</scope>
    <source>
        <strain evidence="2 3">JC819</strain>
    </source>
</reference>
<comment type="caution">
    <text evidence="2">The sequence shown here is derived from an EMBL/GenBank/DDBJ whole genome shotgun (WGS) entry which is preliminary data.</text>
</comment>
<dbReference type="EMBL" id="JASZZN010000003">
    <property type="protein sequence ID" value="MDM4014658.1"/>
    <property type="molecule type" value="Genomic_DNA"/>
</dbReference>
<sequence>MSIQLEAIFTAGGRPLIDVLTHCVYSINADALFLYLVREYRFKPQAKAAIALHDVFCNPQSPACISQSTMIIPKDWRLTHSIEPFRQAIEAVESVDQSASDDSRSGSESESEDHSSGDDNTPSDGCVAIDIPPRHLFDHVVDAIRRGPSPAIASLQQSYDTGKTPTGNLPGGELSAVQRAFVDHQWLPSVRPFLVAAGFWRIATIG</sequence>
<dbReference type="RefSeq" id="WP_289162341.1">
    <property type="nucleotide sequence ID" value="NZ_JASZZN010000003.1"/>
</dbReference>
<evidence type="ECO:0000313" key="2">
    <source>
        <dbReference type="EMBL" id="MDM4014658.1"/>
    </source>
</evidence>
<accession>A0ABT7PDU2</accession>
<evidence type="ECO:0000313" key="3">
    <source>
        <dbReference type="Proteomes" id="UP001239462"/>
    </source>
</evidence>